<evidence type="ECO:0000256" key="3">
    <source>
        <dbReference type="ARBA" id="ARBA00022741"/>
    </source>
</evidence>
<reference evidence="12" key="1">
    <citation type="journal article" date="2019" name="Int. J. Syst. Evol. Microbiol.">
        <title>The Global Catalogue of Microorganisms (GCM) 10K type strain sequencing project: providing services to taxonomists for standard genome sequencing and annotation.</title>
        <authorList>
            <consortium name="The Broad Institute Genomics Platform"/>
            <consortium name="The Broad Institute Genome Sequencing Center for Infectious Disease"/>
            <person name="Wu L."/>
            <person name="Ma J."/>
        </authorList>
    </citation>
    <scope>NUCLEOTIDE SEQUENCE [LARGE SCALE GENOMIC DNA]</scope>
    <source>
        <strain evidence="12">JCM 17919</strain>
    </source>
</reference>
<dbReference type="PANTHER" id="PTHR11476">
    <property type="entry name" value="HISTIDYL-TRNA SYNTHETASE"/>
    <property type="match status" value="1"/>
</dbReference>
<evidence type="ECO:0000256" key="2">
    <source>
        <dbReference type="ARBA" id="ARBA00022598"/>
    </source>
</evidence>
<dbReference type="EC" id="6.1.1.21" evidence="8"/>
<accession>A0ABP8HA04</accession>
<keyword evidence="6 8" id="KW-0030">Aminoacyl-tRNA synthetase</keyword>
<keyword evidence="8" id="KW-0963">Cytoplasm</keyword>
<dbReference type="GO" id="GO:0016874">
    <property type="term" value="F:ligase activity"/>
    <property type="evidence" value="ECO:0007669"/>
    <property type="project" value="UniProtKB-KW"/>
</dbReference>
<keyword evidence="2 8" id="KW-0436">Ligase</keyword>
<dbReference type="HAMAP" id="MF_00127">
    <property type="entry name" value="His_tRNA_synth"/>
    <property type="match status" value="1"/>
</dbReference>
<dbReference type="Proteomes" id="UP001501725">
    <property type="component" value="Unassembled WGS sequence"/>
</dbReference>
<feature type="domain" description="Class II Histidinyl-tRNA synthetase (HisRS)-like catalytic core" evidence="10">
    <location>
        <begin position="101"/>
        <end position="364"/>
    </location>
</feature>
<comment type="caution">
    <text evidence="11">The sequence shown here is derived from an EMBL/GenBank/DDBJ whole genome shotgun (WGS) entry which is preliminary data.</text>
</comment>
<comment type="similarity">
    <text evidence="1 8">Belongs to the class-II aminoacyl-tRNA synthetase family.</text>
</comment>
<comment type="subunit">
    <text evidence="8">Homodimer.</text>
</comment>
<feature type="domain" description="Anticodon-binding" evidence="9">
    <location>
        <begin position="395"/>
        <end position="470"/>
    </location>
</feature>
<dbReference type="EMBL" id="BAABGY010000009">
    <property type="protein sequence ID" value="GAA4336479.1"/>
    <property type="molecule type" value="Genomic_DNA"/>
</dbReference>
<protein>
    <recommendedName>
        <fullName evidence="8">Histidine--tRNA ligase</fullName>
        <ecNumber evidence="8">6.1.1.21</ecNumber>
    </recommendedName>
    <alternativeName>
        <fullName evidence="8">Histidyl-tRNA synthetase</fullName>
        <shortName evidence="8">HisRS</shortName>
    </alternativeName>
</protein>
<dbReference type="NCBIfam" id="TIGR00442">
    <property type="entry name" value="hisS"/>
    <property type="match status" value="1"/>
</dbReference>
<evidence type="ECO:0000256" key="4">
    <source>
        <dbReference type="ARBA" id="ARBA00022840"/>
    </source>
</evidence>
<evidence type="ECO:0000256" key="8">
    <source>
        <dbReference type="HAMAP-Rule" id="MF_00127"/>
    </source>
</evidence>
<proteinExistence type="inferred from homology"/>
<dbReference type="CDD" id="cd00773">
    <property type="entry name" value="HisRS-like_core"/>
    <property type="match status" value="1"/>
</dbReference>
<dbReference type="Pfam" id="PF13393">
    <property type="entry name" value="tRNA-synt_His"/>
    <property type="match status" value="1"/>
</dbReference>
<dbReference type="InterPro" id="IPR004154">
    <property type="entry name" value="Anticodon-bd"/>
</dbReference>
<name>A0ABP8HA04_9BACT</name>
<dbReference type="CDD" id="cd00859">
    <property type="entry name" value="HisRS_anticodon"/>
    <property type="match status" value="1"/>
</dbReference>
<dbReference type="PANTHER" id="PTHR11476:SF7">
    <property type="entry name" value="HISTIDINE--TRNA LIGASE"/>
    <property type="match status" value="1"/>
</dbReference>
<evidence type="ECO:0000313" key="11">
    <source>
        <dbReference type="EMBL" id="GAA4336479.1"/>
    </source>
</evidence>
<evidence type="ECO:0000259" key="10">
    <source>
        <dbReference type="Pfam" id="PF13393"/>
    </source>
</evidence>
<dbReference type="InterPro" id="IPR036621">
    <property type="entry name" value="Anticodon-bd_dom_sf"/>
</dbReference>
<evidence type="ECO:0000313" key="12">
    <source>
        <dbReference type="Proteomes" id="UP001501725"/>
    </source>
</evidence>
<dbReference type="InterPro" id="IPR004516">
    <property type="entry name" value="HisRS/HisZ"/>
</dbReference>
<dbReference type="RefSeq" id="WP_345256747.1">
    <property type="nucleotide sequence ID" value="NZ_BAABGY010000009.1"/>
</dbReference>
<dbReference type="SUPFAM" id="SSF55681">
    <property type="entry name" value="Class II aaRS and biotin synthetases"/>
    <property type="match status" value="1"/>
</dbReference>
<gene>
    <name evidence="8 11" type="primary">hisS</name>
    <name evidence="11" type="ORF">GCM10023184_31810</name>
</gene>
<evidence type="ECO:0000256" key="5">
    <source>
        <dbReference type="ARBA" id="ARBA00022917"/>
    </source>
</evidence>
<dbReference type="InterPro" id="IPR015807">
    <property type="entry name" value="His-tRNA-ligase"/>
</dbReference>
<keyword evidence="4 8" id="KW-0067">ATP-binding</keyword>
<evidence type="ECO:0000256" key="6">
    <source>
        <dbReference type="ARBA" id="ARBA00023146"/>
    </source>
</evidence>
<evidence type="ECO:0000256" key="7">
    <source>
        <dbReference type="ARBA" id="ARBA00047639"/>
    </source>
</evidence>
<dbReference type="PIRSF" id="PIRSF001549">
    <property type="entry name" value="His-tRNA_synth"/>
    <property type="match status" value="1"/>
</dbReference>
<comment type="catalytic activity">
    <reaction evidence="7 8">
        <text>tRNA(His) + L-histidine + ATP = L-histidyl-tRNA(His) + AMP + diphosphate + H(+)</text>
        <dbReference type="Rhea" id="RHEA:17313"/>
        <dbReference type="Rhea" id="RHEA-COMP:9665"/>
        <dbReference type="Rhea" id="RHEA-COMP:9689"/>
        <dbReference type="ChEBI" id="CHEBI:15378"/>
        <dbReference type="ChEBI" id="CHEBI:30616"/>
        <dbReference type="ChEBI" id="CHEBI:33019"/>
        <dbReference type="ChEBI" id="CHEBI:57595"/>
        <dbReference type="ChEBI" id="CHEBI:78442"/>
        <dbReference type="ChEBI" id="CHEBI:78527"/>
        <dbReference type="ChEBI" id="CHEBI:456215"/>
        <dbReference type="EC" id="6.1.1.21"/>
    </reaction>
</comment>
<dbReference type="InterPro" id="IPR045864">
    <property type="entry name" value="aa-tRNA-synth_II/BPL/LPL"/>
</dbReference>
<keyword evidence="5 8" id="KW-0648">Protein biosynthesis</keyword>
<dbReference type="Gene3D" id="3.40.50.800">
    <property type="entry name" value="Anticodon-binding domain"/>
    <property type="match status" value="1"/>
</dbReference>
<evidence type="ECO:0000256" key="1">
    <source>
        <dbReference type="ARBA" id="ARBA00008226"/>
    </source>
</evidence>
<dbReference type="Gene3D" id="3.30.930.10">
    <property type="entry name" value="Bira Bifunctional Protein, Domain 2"/>
    <property type="match status" value="1"/>
</dbReference>
<dbReference type="SUPFAM" id="SSF52954">
    <property type="entry name" value="Class II aaRS ABD-related"/>
    <property type="match status" value="1"/>
</dbReference>
<keyword evidence="12" id="KW-1185">Reference proteome</keyword>
<dbReference type="Pfam" id="PF03129">
    <property type="entry name" value="HGTP_anticodon"/>
    <property type="match status" value="1"/>
</dbReference>
<organism evidence="11 12">
    <name type="scientific">Flaviaesturariibacter amylovorans</name>
    <dbReference type="NCBI Taxonomy" id="1084520"/>
    <lineage>
        <taxon>Bacteria</taxon>
        <taxon>Pseudomonadati</taxon>
        <taxon>Bacteroidota</taxon>
        <taxon>Chitinophagia</taxon>
        <taxon>Chitinophagales</taxon>
        <taxon>Chitinophagaceae</taxon>
        <taxon>Flaviaestuariibacter</taxon>
    </lineage>
</organism>
<keyword evidence="3 8" id="KW-0547">Nucleotide-binding</keyword>
<sequence length="473" mass="52449">MSNKPSLPQGTRDFGPEVVRKRQYILQTIRTVFELYGFQPLETPAMENLDTLMGKYGEEGDKLIFKILNNGLDNPAKEAASREAFDKVLTGKSTKDLTERALRYDLTIPFARYVAMNHGQLTFPFKRYQVQPVWRADRPQKGRYREFYQCDADVVGSRSLMNEVDLCWIYHTVFTRLGLSGYELRINSRKLLAALAEACGGAEKMMDITIAIDKLDKIGLDKVKEELATRGLDEAQIATIEKYLQIEGSNEEKLAAITELLGGSEIGNKGIEELRHVWSMMQEAPGNGDSSSRLTPQASRPHLALDFTLARGLNYYTGIIFEVKAPAEVKIGSIGGGGRYDDLTGLFGVPDVPGVGISFGVDRIYDVLEELRLFPDTVAQGTKVLFFNLGEQEGRAAWGLLQALRAEGIAGELYHESAKMDKQFKYAEKKGIPYIAIIGSRELESGTVVLKELATGKQEPVPFAALAERLGGS</sequence>
<dbReference type="InterPro" id="IPR041715">
    <property type="entry name" value="HisRS-like_core"/>
</dbReference>
<comment type="subcellular location">
    <subcellularLocation>
        <location evidence="8">Cytoplasm</location>
    </subcellularLocation>
</comment>
<evidence type="ECO:0000259" key="9">
    <source>
        <dbReference type="Pfam" id="PF03129"/>
    </source>
</evidence>
<dbReference type="InterPro" id="IPR033656">
    <property type="entry name" value="HisRS_anticodon"/>
</dbReference>